<protein>
    <recommendedName>
        <fullName evidence="4">Male-enhanced antigen 1</fullName>
    </recommendedName>
</protein>
<dbReference type="OrthoDB" id="5593200at2759"/>
<dbReference type="OMA" id="VEQNPWE"/>
<evidence type="ECO:0000313" key="2">
    <source>
        <dbReference type="EMBL" id="VDK74371.1"/>
    </source>
</evidence>
<organism evidence="2 3">
    <name type="scientific">Litomosoides sigmodontis</name>
    <name type="common">Filarial nematode worm</name>
    <dbReference type="NCBI Taxonomy" id="42156"/>
    <lineage>
        <taxon>Eukaryota</taxon>
        <taxon>Metazoa</taxon>
        <taxon>Ecdysozoa</taxon>
        <taxon>Nematoda</taxon>
        <taxon>Chromadorea</taxon>
        <taxon>Rhabditida</taxon>
        <taxon>Spirurina</taxon>
        <taxon>Spiruromorpha</taxon>
        <taxon>Filarioidea</taxon>
        <taxon>Onchocercidae</taxon>
        <taxon>Litomosoides</taxon>
    </lineage>
</organism>
<keyword evidence="3" id="KW-1185">Reference proteome</keyword>
<dbReference type="Proteomes" id="UP000277928">
    <property type="component" value="Unassembled WGS sequence"/>
</dbReference>
<sequence>MSPNPEEQNPWERNGANSDGSDDGWHVGYEVEMHAIGIEEYTNSEDDVSDAKSDSCDESDENRYSGYLTLPTSDGSFEVDADRGHTGAVAQKDFKEVLSSENGNFNIEFGVAKSIELTEDKIEHIKKMMSTLNLPAPSWAKGIDSDSELKKLLEKLKSK</sequence>
<name>A0A3P6UBC6_LITSI</name>
<gene>
    <name evidence="2" type="ORF">NLS_LOCUS2451</name>
</gene>
<feature type="compositionally biased region" description="Basic and acidic residues" evidence="1">
    <location>
        <begin position="23"/>
        <end position="33"/>
    </location>
</feature>
<evidence type="ECO:0000256" key="1">
    <source>
        <dbReference type="SAM" id="MobiDB-lite"/>
    </source>
</evidence>
<evidence type="ECO:0008006" key="4">
    <source>
        <dbReference type="Google" id="ProtNLM"/>
    </source>
</evidence>
<reference evidence="2 3" key="1">
    <citation type="submission" date="2018-08" db="EMBL/GenBank/DDBJ databases">
        <authorList>
            <person name="Laetsch R D."/>
            <person name="Stevens L."/>
            <person name="Kumar S."/>
            <person name="Blaxter L. M."/>
        </authorList>
    </citation>
    <scope>NUCLEOTIDE SEQUENCE [LARGE SCALE GENOMIC DNA]</scope>
</reference>
<proteinExistence type="predicted"/>
<feature type="region of interest" description="Disordered" evidence="1">
    <location>
        <begin position="1"/>
        <end position="69"/>
    </location>
</feature>
<accession>A0A3P6UBC6</accession>
<evidence type="ECO:0000313" key="3">
    <source>
        <dbReference type="Proteomes" id="UP000277928"/>
    </source>
</evidence>
<dbReference type="AlphaFoldDB" id="A0A3P6UBC6"/>
<dbReference type="Pfam" id="PF06910">
    <property type="entry name" value="MEA1"/>
    <property type="match status" value="1"/>
</dbReference>
<dbReference type="EMBL" id="UYRX01000112">
    <property type="protein sequence ID" value="VDK74371.1"/>
    <property type="molecule type" value="Genomic_DNA"/>
</dbReference>